<evidence type="ECO:0000256" key="1">
    <source>
        <dbReference type="ARBA" id="ARBA00022737"/>
    </source>
</evidence>
<accession>A0A8J2X0K9</accession>
<evidence type="ECO:0000256" key="2">
    <source>
        <dbReference type="ARBA" id="ARBA00023043"/>
    </source>
</evidence>
<dbReference type="SUPFAM" id="SSF48403">
    <property type="entry name" value="Ankyrin repeat"/>
    <property type="match status" value="1"/>
</dbReference>
<dbReference type="SMART" id="SM00248">
    <property type="entry name" value="ANK"/>
    <property type="match status" value="4"/>
</dbReference>
<dbReference type="Pfam" id="PF00023">
    <property type="entry name" value="Ank"/>
    <property type="match status" value="1"/>
</dbReference>
<dbReference type="PANTHER" id="PTHR24171">
    <property type="entry name" value="ANKYRIN REPEAT DOMAIN-CONTAINING PROTEIN 39-RELATED"/>
    <property type="match status" value="1"/>
</dbReference>
<organism evidence="4 5">
    <name type="scientific">Pelagomonas calceolata</name>
    <dbReference type="NCBI Taxonomy" id="35677"/>
    <lineage>
        <taxon>Eukaryota</taxon>
        <taxon>Sar</taxon>
        <taxon>Stramenopiles</taxon>
        <taxon>Ochrophyta</taxon>
        <taxon>Pelagophyceae</taxon>
        <taxon>Pelagomonadales</taxon>
        <taxon>Pelagomonadaceae</taxon>
        <taxon>Pelagomonas</taxon>
    </lineage>
</organism>
<feature type="repeat" description="ANK" evidence="3">
    <location>
        <begin position="106"/>
        <end position="139"/>
    </location>
</feature>
<evidence type="ECO:0008006" key="6">
    <source>
        <dbReference type="Google" id="ProtNLM"/>
    </source>
</evidence>
<dbReference type="PROSITE" id="PS50088">
    <property type="entry name" value="ANK_REPEAT"/>
    <property type="match status" value="3"/>
</dbReference>
<dbReference type="Pfam" id="PF12796">
    <property type="entry name" value="Ank_2"/>
    <property type="match status" value="1"/>
</dbReference>
<gene>
    <name evidence="4" type="ORF">PECAL_4P24820</name>
</gene>
<dbReference type="InterPro" id="IPR036770">
    <property type="entry name" value="Ankyrin_rpt-contain_sf"/>
</dbReference>
<keyword evidence="1" id="KW-0677">Repeat</keyword>
<evidence type="ECO:0000256" key="3">
    <source>
        <dbReference type="PROSITE-ProRule" id="PRU00023"/>
    </source>
</evidence>
<dbReference type="AlphaFoldDB" id="A0A8J2X0K9"/>
<reference evidence="4" key="1">
    <citation type="submission" date="2021-11" db="EMBL/GenBank/DDBJ databases">
        <authorList>
            <consortium name="Genoscope - CEA"/>
            <person name="William W."/>
        </authorList>
    </citation>
    <scope>NUCLEOTIDE SEQUENCE</scope>
</reference>
<comment type="caution">
    <text evidence="4">The sequence shown here is derived from an EMBL/GenBank/DDBJ whole genome shotgun (WGS) entry which is preliminary data.</text>
</comment>
<dbReference type="InterPro" id="IPR002110">
    <property type="entry name" value="Ankyrin_rpt"/>
</dbReference>
<protein>
    <recommendedName>
        <fullName evidence="6">SOCS box domain-containing protein</fullName>
    </recommendedName>
</protein>
<name>A0A8J2X0K9_9STRA</name>
<dbReference type="Gene3D" id="1.25.40.20">
    <property type="entry name" value="Ankyrin repeat-containing domain"/>
    <property type="match status" value="1"/>
</dbReference>
<dbReference type="PROSITE" id="PS50297">
    <property type="entry name" value="ANK_REP_REGION"/>
    <property type="match status" value="1"/>
</dbReference>
<dbReference type="Proteomes" id="UP000789595">
    <property type="component" value="Unassembled WGS sequence"/>
</dbReference>
<feature type="repeat" description="ANK" evidence="3">
    <location>
        <begin position="36"/>
        <end position="71"/>
    </location>
</feature>
<dbReference type="OrthoDB" id="194358at2759"/>
<evidence type="ECO:0000313" key="5">
    <source>
        <dbReference type="Proteomes" id="UP000789595"/>
    </source>
</evidence>
<keyword evidence="5" id="KW-1185">Reference proteome</keyword>
<proteinExistence type="predicted"/>
<evidence type="ECO:0000313" key="4">
    <source>
        <dbReference type="EMBL" id="CAH0375159.1"/>
    </source>
</evidence>
<sequence>MMTDMEPIHRAAREGDVDALRRELESGVSPDVVSPQGLVPLHYVVAWADHDRVACVRLLAAAGANMSSATPDGKMTALLYAARDCNPTVMAALLDAGSDVNQRDADNWTPLHYAIYSDRGADSIRILINAGAALNARCRDGMTPLELCISRRQRFLRSISAGDAVNSERQRRLYPILLRAGAALPAETDDAYIRKVRAAGSFQNYERAHLNAITATFLQKLPSLPPEMVRRVVEYAFHVGDY</sequence>
<feature type="repeat" description="ANK" evidence="3">
    <location>
        <begin position="73"/>
        <end position="105"/>
    </location>
</feature>
<keyword evidence="2 3" id="KW-0040">ANK repeat</keyword>
<dbReference type="EMBL" id="CAKKNE010000004">
    <property type="protein sequence ID" value="CAH0375159.1"/>
    <property type="molecule type" value="Genomic_DNA"/>
</dbReference>